<keyword evidence="6" id="KW-0804">Transcription</keyword>
<feature type="region of interest" description="Disordered" evidence="9">
    <location>
        <begin position="739"/>
        <end position="788"/>
    </location>
</feature>
<dbReference type="InterPro" id="IPR009057">
    <property type="entry name" value="Homeodomain-like_sf"/>
</dbReference>
<protein>
    <recommendedName>
        <fullName evidence="8">DNA-binding protein RAP1</fullName>
    </recommendedName>
</protein>
<feature type="compositionally biased region" description="Polar residues" evidence="9">
    <location>
        <begin position="600"/>
        <end position="612"/>
    </location>
</feature>
<keyword evidence="3 8" id="KW-0779">Telomere</keyword>
<comment type="subcellular location">
    <subcellularLocation>
        <location evidence="8">Nucleus</location>
    </subcellularLocation>
    <subcellularLocation>
        <location evidence="8">Chromosome</location>
        <location evidence="8">Telomere</location>
    </subcellularLocation>
</comment>
<sequence>MASAPVVITPTSGSIPSKAGLFAGLKFFVTQRTPTRNHYISLIESNGGRMVRLERYADHVIADHLKPDYCPNNSLSYTFVDVAVREGRLPSAADHLAGKPAAFIRDVGSSVPTKGTRTAFTKEDDQVLWQWVEKRKSEGERVKGNKIYVELERQNQRHTFQAWRDRYLKKFMVKHQVITDQKPTTEHVIQELNPAQPPVSMPTPTPSPDIPPQPVNAYGFTDSETHKLIEEMEDILDVSESREDEAWDAWAEAFPTHSAQEWKKYCEEVALPAYERGKVHGLLLVEGGSDDRLGQGDMIDEPEVHNTPVTNALARNLDGSGAATQALSLEGSIQSEHSKDKRKRENTLQGSTQATISQKRRKIAVNSPPRLHRPQPCNPTKLERNPDVVVLAEQFGEEEGEAEGSNEDLFRKELQRTVAAGMGFLKSSQSLVEQPSEQRSDAPSVEDLDKTFKPGPYSALTAANLSKQQAQHKAQLLRGVDLPVDGESQDQTDYVRYLQSLQDIQVNDTSKLLDSDRKTRFLDSHGDVQSDTSSASPGEGADDDGGLPPDSVTSDLLELPQPHKVSKTEPDTEPAHPESHRLETQTQQPSFFNEAMENAELSSQPFSSQLHEPQYNQVRKLFQRQDLQTEDDMDSSDMDASTPELDDGQIDLTIPEPEGGFQLSSPSHPRQNKDALRDNGSSTTSRHSNAAYDASLSQSPSPSLPDDPMQDNDLTPRPMKCLRAGMDTQAFLDVETQKPDFHMPLPSDLDADDSSKILPQNSSKEVAYQMPTSPRRSTHKSVQDPFPHNQHIENMEQTHGGEERPGLNAMNDWIESMMGLKHKEATIIWALKRCSMRPELAELVLHYHKKGKGLPLDVPGIWSEEEDLILQGHDAKGLSWLEEKHGGSVGGWDEMNDRMEFLDQLNEYD</sequence>
<comment type="similarity">
    <text evidence="1 8">Belongs to the RAP1 family.</text>
</comment>
<evidence type="ECO:0000256" key="4">
    <source>
        <dbReference type="ARBA" id="ARBA00023015"/>
    </source>
</evidence>
<evidence type="ECO:0000256" key="1">
    <source>
        <dbReference type="ARBA" id="ARBA00010467"/>
    </source>
</evidence>
<evidence type="ECO:0000256" key="9">
    <source>
        <dbReference type="SAM" id="MobiDB-lite"/>
    </source>
</evidence>
<dbReference type="InterPro" id="IPR036420">
    <property type="entry name" value="BRCT_dom_sf"/>
</dbReference>
<gene>
    <name evidence="11" type="ORF">K431DRAFT_280177</name>
</gene>
<dbReference type="CDD" id="cd11655">
    <property type="entry name" value="rap1_myb-like"/>
    <property type="match status" value="1"/>
</dbReference>
<dbReference type="PANTHER" id="PTHR16466">
    <property type="entry name" value="TELOMERE REPEAT-BINDING FACTOR 2-INTERACTING PROTEIN 1"/>
    <property type="match status" value="1"/>
</dbReference>
<dbReference type="GO" id="GO:0042162">
    <property type="term" value="F:telomeric DNA binding"/>
    <property type="evidence" value="ECO:0007669"/>
    <property type="project" value="TreeGrafter"/>
</dbReference>
<feature type="compositionally biased region" description="Acidic residues" evidence="9">
    <location>
        <begin position="628"/>
        <end position="637"/>
    </location>
</feature>
<dbReference type="InterPro" id="IPR015010">
    <property type="entry name" value="TERF2IP_Myb"/>
</dbReference>
<name>A0A9P4QH27_9PEZI</name>
<feature type="compositionally biased region" description="Basic and acidic residues" evidence="9">
    <location>
        <begin position="336"/>
        <end position="346"/>
    </location>
</feature>
<comment type="subunit">
    <text evidence="8">Homodimer.</text>
</comment>
<dbReference type="InterPro" id="IPR038104">
    <property type="entry name" value="Rap1_C_sf"/>
</dbReference>
<dbReference type="SUPFAM" id="SSF52113">
    <property type="entry name" value="BRCT domain"/>
    <property type="match status" value="1"/>
</dbReference>
<dbReference type="EMBL" id="MU003765">
    <property type="protein sequence ID" value="KAF2726155.1"/>
    <property type="molecule type" value="Genomic_DNA"/>
</dbReference>
<evidence type="ECO:0000256" key="2">
    <source>
        <dbReference type="ARBA" id="ARBA00022454"/>
    </source>
</evidence>
<keyword evidence="7 8" id="KW-0539">Nucleus</keyword>
<evidence type="ECO:0000313" key="12">
    <source>
        <dbReference type="Proteomes" id="UP000799441"/>
    </source>
</evidence>
<feature type="domain" description="BRCT" evidence="10">
    <location>
        <begin position="17"/>
        <end position="63"/>
    </location>
</feature>
<feature type="region of interest" description="Disordered" evidence="9">
    <location>
        <begin position="520"/>
        <end position="612"/>
    </location>
</feature>
<dbReference type="Gene3D" id="1.10.10.60">
    <property type="entry name" value="Homeodomain-like"/>
    <property type="match status" value="1"/>
</dbReference>
<feature type="compositionally biased region" description="Polar residues" evidence="9">
    <location>
        <begin position="757"/>
        <end position="775"/>
    </location>
</feature>
<comment type="caution">
    <text evidence="11">The sequence shown here is derived from an EMBL/GenBank/DDBJ whole genome shotgun (WGS) entry which is preliminary data.</text>
</comment>
<dbReference type="Pfam" id="PF11626">
    <property type="entry name" value="Rap1_C"/>
    <property type="match status" value="1"/>
</dbReference>
<dbReference type="OrthoDB" id="435460at2759"/>
<dbReference type="Pfam" id="PF16589">
    <property type="entry name" value="BRCT_2"/>
    <property type="match status" value="1"/>
</dbReference>
<dbReference type="AlphaFoldDB" id="A0A9P4QH27"/>
<dbReference type="GO" id="GO:0010833">
    <property type="term" value="P:telomere maintenance via telomere lengthening"/>
    <property type="evidence" value="ECO:0007669"/>
    <property type="project" value="UniProtKB-UniRule"/>
</dbReference>
<dbReference type="PROSITE" id="PS50172">
    <property type="entry name" value="BRCT"/>
    <property type="match status" value="1"/>
</dbReference>
<comment type="function">
    <text evidence="8">Involved in the regulation of telomere length, clustering and has a specific role in telomere position effect (TPE).</text>
</comment>
<evidence type="ECO:0000256" key="6">
    <source>
        <dbReference type="ARBA" id="ARBA00023163"/>
    </source>
</evidence>
<keyword evidence="5" id="KW-0010">Activator</keyword>
<evidence type="ECO:0000256" key="7">
    <source>
        <dbReference type="ARBA" id="ARBA00023242"/>
    </source>
</evidence>
<evidence type="ECO:0000256" key="5">
    <source>
        <dbReference type="ARBA" id="ARBA00023159"/>
    </source>
</evidence>
<dbReference type="Proteomes" id="UP000799441">
    <property type="component" value="Unassembled WGS sequence"/>
</dbReference>
<evidence type="ECO:0000256" key="3">
    <source>
        <dbReference type="ARBA" id="ARBA00022895"/>
    </source>
</evidence>
<evidence type="ECO:0000313" key="11">
    <source>
        <dbReference type="EMBL" id="KAF2726155.1"/>
    </source>
</evidence>
<feature type="compositionally biased region" description="Polar residues" evidence="9">
    <location>
        <begin position="347"/>
        <end position="357"/>
    </location>
</feature>
<keyword evidence="2 8" id="KW-0158">Chromosome</keyword>
<feature type="compositionally biased region" description="Low complexity" evidence="9">
    <location>
        <begin position="693"/>
        <end position="707"/>
    </location>
</feature>
<dbReference type="InterPro" id="IPR021661">
    <property type="entry name" value="Rap1_C"/>
</dbReference>
<feature type="compositionally biased region" description="Polar residues" evidence="9">
    <location>
        <begin position="428"/>
        <end position="437"/>
    </location>
</feature>
<feature type="compositionally biased region" description="Polar residues" evidence="9">
    <location>
        <begin position="679"/>
        <end position="688"/>
    </location>
</feature>
<feature type="region of interest" description="Disordered" evidence="9">
    <location>
        <begin position="428"/>
        <end position="457"/>
    </location>
</feature>
<dbReference type="GO" id="GO:0031848">
    <property type="term" value="P:protection from non-homologous end joining at telomere"/>
    <property type="evidence" value="ECO:0007669"/>
    <property type="project" value="TreeGrafter"/>
</dbReference>
<reference evidence="11" key="1">
    <citation type="journal article" date="2020" name="Stud. Mycol.">
        <title>101 Dothideomycetes genomes: a test case for predicting lifestyles and emergence of pathogens.</title>
        <authorList>
            <person name="Haridas S."/>
            <person name="Albert R."/>
            <person name="Binder M."/>
            <person name="Bloem J."/>
            <person name="Labutti K."/>
            <person name="Salamov A."/>
            <person name="Andreopoulos B."/>
            <person name="Baker S."/>
            <person name="Barry K."/>
            <person name="Bills G."/>
            <person name="Bluhm B."/>
            <person name="Cannon C."/>
            <person name="Castanera R."/>
            <person name="Culley D."/>
            <person name="Daum C."/>
            <person name="Ezra D."/>
            <person name="Gonzalez J."/>
            <person name="Henrissat B."/>
            <person name="Kuo A."/>
            <person name="Liang C."/>
            <person name="Lipzen A."/>
            <person name="Lutzoni F."/>
            <person name="Magnuson J."/>
            <person name="Mondo S."/>
            <person name="Nolan M."/>
            <person name="Ohm R."/>
            <person name="Pangilinan J."/>
            <person name="Park H.-J."/>
            <person name="Ramirez L."/>
            <person name="Alfaro M."/>
            <person name="Sun H."/>
            <person name="Tritt A."/>
            <person name="Yoshinaga Y."/>
            <person name="Zwiers L.-H."/>
            <person name="Turgeon B."/>
            <person name="Goodwin S."/>
            <person name="Spatafora J."/>
            <person name="Crous P."/>
            <person name="Grigoriev I."/>
        </authorList>
    </citation>
    <scope>NUCLEOTIDE SEQUENCE</scope>
    <source>
        <strain evidence="11">CBS 116435</strain>
    </source>
</reference>
<feature type="region of interest" description="Disordered" evidence="9">
    <location>
        <begin position="333"/>
        <end position="385"/>
    </location>
</feature>
<feature type="compositionally biased region" description="Basic and acidic residues" evidence="9">
    <location>
        <begin position="566"/>
        <end position="583"/>
    </location>
</feature>
<keyword evidence="12" id="KW-1185">Reference proteome</keyword>
<dbReference type="Pfam" id="PF08914">
    <property type="entry name" value="Myb_Rap1"/>
    <property type="match status" value="1"/>
</dbReference>
<accession>A0A9P4QH27</accession>
<evidence type="ECO:0000256" key="8">
    <source>
        <dbReference type="RuleBase" id="RU367107"/>
    </source>
</evidence>
<feature type="region of interest" description="Disordered" evidence="9">
    <location>
        <begin position="628"/>
        <end position="720"/>
    </location>
</feature>
<evidence type="ECO:0000259" key="10">
    <source>
        <dbReference type="PROSITE" id="PS50172"/>
    </source>
</evidence>
<dbReference type="GO" id="GO:0070187">
    <property type="term" value="C:shelterin complex"/>
    <property type="evidence" value="ECO:0007669"/>
    <property type="project" value="TreeGrafter"/>
</dbReference>
<dbReference type="InterPro" id="IPR001357">
    <property type="entry name" value="BRCT_dom"/>
</dbReference>
<organism evidence="11 12">
    <name type="scientific">Polychaeton citri CBS 116435</name>
    <dbReference type="NCBI Taxonomy" id="1314669"/>
    <lineage>
        <taxon>Eukaryota</taxon>
        <taxon>Fungi</taxon>
        <taxon>Dikarya</taxon>
        <taxon>Ascomycota</taxon>
        <taxon>Pezizomycotina</taxon>
        <taxon>Dothideomycetes</taxon>
        <taxon>Dothideomycetidae</taxon>
        <taxon>Capnodiales</taxon>
        <taxon>Capnodiaceae</taxon>
        <taxon>Polychaeton</taxon>
    </lineage>
</organism>
<dbReference type="InterPro" id="IPR039595">
    <property type="entry name" value="TE2IP/Rap1"/>
</dbReference>
<dbReference type="PANTHER" id="PTHR16466:SF6">
    <property type="entry name" value="TELOMERIC REPEAT-BINDING FACTOR 2-INTERACTING PROTEIN 1"/>
    <property type="match status" value="1"/>
</dbReference>
<proteinExistence type="inferred from homology"/>
<dbReference type="SUPFAM" id="SSF46689">
    <property type="entry name" value="Homeodomain-like"/>
    <property type="match status" value="1"/>
</dbReference>
<dbReference type="Gene3D" id="1.10.10.2170">
    <property type="match status" value="1"/>
</dbReference>
<keyword evidence="4" id="KW-0805">Transcription regulation</keyword>